<evidence type="ECO:0000313" key="1">
    <source>
        <dbReference type="EMBL" id="KAJ8451673.1"/>
    </source>
</evidence>
<keyword evidence="2" id="KW-1185">Reference proteome</keyword>
<dbReference type="EMBL" id="JAKOGI010000008">
    <property type="protein sequence ID" value="KAJ8451673.1"/>
    <property type="molecule type" value="Genomic_DNA"/>
</dbReference>
<dbReference type="AlphaFoldDB" id="A0A9Q1KY27"/>
<name>A0A9Q1KY27_9CARY</name>
<accession>A0A9Q1KY27</accession>
<comment type="caution">
    <text evidence="1">The sequence shown here is derived from an EMBL/GenBank/DDBJ whole genome shotgun (WGS) entry which is preliminary data.</text>
</comment>
<evidence type="ECO:0000313" key="2">
    <source>
        <dbReference type="Proteomes" id="UP001153076"/>
    </source>
</evidence>
<dbReference type="Proteomes" id="UP001153076">
    <property type="component" value="Unassembled WGS sequence"/>
</dbReference>
<sequence>MADVLGYSADTLEFGRLMLLQLDTGQGANALQFEATEIPSSPQREESSVINKEEVGDSGNSCQKELLGVVMIVEIHLLFEGYPPAEWSRNHSFNRLMQLRTEVVFDTIEAQEFEWGEFRVNGMLVQMSRIVGSSNKLANEMHSGQLRCRSVGLSASISLTPFTETQYTDGDSTKKADVLGYSADTLEFGRLMLLQLDTGQGANALVFEATEIPSSPQREESSVINKLIVLQESVSVCLRIALDHPILFSSWTSQKSLKPLLEGLQVGSMCGSSIPLLSANKGRIKCPSCYIPSKTSVSVEEVGGTTSSCQKKLLSHANWAGIIYIKDTSAEVLCSHSSEGSPSTMLVDELNFDEALRSDSSATSQVEKF</sequence>
<proteinExistence type="predicted"/>
<organism evidence="1 2">
    <name type="scientific">Carnegiea gigantea</name>
    <dbReference type="NCBI Taxonomy" id="171969"/>
    <lineage>
        <taxon>Eukaryota</taxon>
        <taxon>Viridiplantae</taxon>
        <taxon>Streptophyta</taxon>
        <taxon>Embryophyta</taxon>
        <taxon>Tracheophyta</taxon>
        <taxon>Spermatophyta</taxon>
        <taxon>Magnoliopsida</taxon>
        <taxon>eudicotyledons</taxon>
        <taxon>Gunneridae</taxon>
        <taxon>Pentapetalae</taxon>
        <taxon>Caryophyllales</taxon>
        <taxon>Cactineae</taxon>
        <taxon>Cactaceae</taxon>
        <taxon>Cactoideae</taxon>
        <taxon>Echinocereeae</taxon>
        <taxon>Carnegiea</taxon>
    </lineage>
</organism>
<reference evidence="1" key="1">
    <citation type="submission" date="2022-04" db="EMBL/GenBank/DDBJ databases">
        <title>Carnegiea gigantea Genome sequencing and assembly v2.</title>
        <authorList>
            <person name="Copetti D."/>
            <person name="Sanderson M.J."/>
            <person name="Burquez A."/>
            <person name="Wojciechowski M.F."/>
        </authorList>
    </citation>
    <scope>NUCLEOTIDE SEQUENCE</scope>
    <source>
        <strain evidence="1">SGP5-SGP5p</strain>
        <tissue evidence="1">Aerial part</tissue>
    </source>
</reference>
<gene>
    <name evidence="1" type="ORF">Cgig2_018307</name>
</gene>
<protein>
    <submittedName>
        <fullName evidence="1">Uncharacterized protein</fullName>
    </submittedName>
</protein>